<sequence length="163" mass="18612">MNDRIFAKNVRLISSDGTQLGILPVREALRTAKEEGLDLVEVAPNSDPPVCRIMDYGKFKYQASKKVQETRKKSRGLQVKEIKVRPNTEEHDLDVKVKNLIKFLEKKNRVKVTVTFRGREMAYIDAGVEVLKRVAEAVSEFGTVEEEPKREARNRMCLVIAPK</sequence>
<evidence type="ECO:0000259" key="7">
    <source>
        <dbReference type="Pfam" id="PF00707"/>
    </source>
</evidence>
<organism evidence="9">
    <name type="scientific">Uncultured Desulfatiglans sp</name>
    <dbReference type="NCBI Taxonomy" id="1748965"/>
    <lineage>
        <taxon>Bacteria</taxon>
        <taxon>Pseudomonadati</taxon>
        <taxon>Thermodesulfobacteriota</taxon>
        <taxon>Desulfobacteria</taxon>
        <taxon>Desulfatiglandales</taxon>
        <taxon>Desulfatiglandaceae</taxon>
        <taxon>Desulfatiglans</taxon>
        <taxon>environmental samples</taxon>
    </lineage>
</organism>
<evidence type="ECO:0000256" key="4">
    <source>
        <dbReference type="HAMAP-Rule" id="MF_00080"/>
    </source>
</evidence>
<dbReference type="FunFam" id="3.10.20.80:FF:000001">
    <property type="entry name" value="Translation initiation factor IF-3"/>
    <property type="match status" value="1"/>
</dbReference>
<name>A0A653ABP9_UNCDX</name>
<comment type="subcellular location">
    <subcellularLocation>
        <location evidence="4 6">Cytoplasm</location>
    </subcellularLocation>
</comment>
<evidence type="ECO:0000256" key="3">
    <source>
        <dbReference type="ARBA" id="ARBA00022917"/>
    </source>
</evidence>
<dbReference type="EMBL" id="UPXX01000029">
    <property type="protein sequence ID" value="VBB45411.1"/>
    <property type="molecule type" value="Genomic_DNA"/>
</dbReference>
<dbReference type="HAMAP" id="MF_00080">
    <property type="entry name" value="IF_3"/>
    <property type="match status" value="1"/>
</dbReference>
<dbReference type="InterPro" id="IPR001288">
    <property type="entry name" value="Translation_initiation_fac_3"/>
</dbReference>
<dbReference type="GO" id="GO:0003743">
    <property type="term" value="F:translation initiation factor activity"/>
    <property type="evidence" value="ECO:0007669"/>
    <property type="project" value="UniProtKB-UniRule"/>
</dbReference>
<dbReference type="Gene3D" id="3.30.110.10">
    <property type="entry name" value="Translation initiation factor 3 (IF-3), C-terminal domain"/>
    <property type="match status" value="1"/>
</dbReference>
<dbReference type="PROSITE" id="PS00938">
    <property type="entry name" value="IF3"/>
    <property type="match status" value="1"/>
</dbReference>
<evidence type="ECO:0000256" key="5">
    <source>
        <dbReference type="NCBIfam" id="TIGR00168"/>
    </source>
</evidence>
<evidence type="ECO:0000313" key="9">
    <source>
        <dbReference type="EMBL" id="VBB45411.1"/>
    </source>
</evidence>
<dbReference type="GO" id="GO:0043022">
    <property type="term" value="F:ribosome binding"/>
    <property type="evidence" value="ECO:0007669"/>
    <property type="project" value="UniProtKB-ARBA"/>
</dbReference>
<dbReference type="InterPro" id="IPR019814">
    <property type="entry name" value="Translation_initiation_fac_3_N"/>
</dbReference>
<dbReference type="GO" id="GO:0005829">
    <property type="term" value="C:cytosol"/>
    <property type="evidence" value="ECO:0007669"/>
    <property type="project" value="TreeGrafter"/>
</dbReference>
<dbReference type="Pfam" id="PF05198">
    <property type="entry name" value="IF3_N"/>
    <property type="match status" value="1"/>
</dbReference>
<comment type="function">
    <text evidence="4 6">IF-3 binds to the 30S ribosomal subunit and shifts the equilibrium between 70S ribosomes and their 50S and 30S subunits in favor of the free subunits, thus enhancing the availability of 30S subunits on which protein synthesis initiation begins.</text>
</comment>
<dbReference type="Pfam" id="PF00707">
    <property type="entry name" value="IF3_C"/>
    <property type="match status" value="1"/>
</dbReference>
<feature type="domain" description="Translation initiation factor 3 N-terminal" evidence="8">
    <location>
        <begin position="1"/>
        <end position="69"/>
    </location>
</feature>
<dbReference type="InterPro" id="IPR036788">
    <property type="entry name" value="T_IF-3_C_sf"/>
</dbReference>
<proteinExistence type="inferred from homology"/>
<evidence type="ECO:0000256" key="1">
    <source>
        <dbReference type="ARBA" id="ARBA00005439"/>
    </source>
</evidence>
<dbReference type="GO" id="GO:0032790">
    <property type="term" value="P:ribosome disassembly"/>
    <property type="evidence" value="ECO:0007669"/>
    <property type="project" value="TreeGrafter"/>
</dbReference>
<feature type="domain" description="Translation initiation factor 3 C-terminal" evidence="7">
    <location>
        <begin position="78"/>
        <end position="163"/>
    </location>
</feature>
<evidence type="ECO:0000256" key="2">
    <source>
        <dbReference type="ARBA" id="ARBA00022540"/>
    </source>
</evidence>
<dbReference type="FunFam" id="3.30.110.10:FF:000001">
    <property type="entry name" value="Translation initiation factor IF-3"/>
    <property type="match status" value="1"/>
</dbReference>
<comment type="similarity">
    <text evidence="1 4 6">Belongs to the IF-3 family.</text>
</comment>
<dbReference type="AlphaFoldDB" id="A0A653ABP9"/>
<dbReference type="InterPro" id="IPR019815">
    <property type="entry name" value="Translation_initiation_fac_3_C"/>
</dbReference>
<keyword evidence="2 4" id="KW-0396">Initiation factor</keyword>
<protein>
    <recommendedName>
        <fullName evidence="4 5">Translation initiation factor IF-3</fullName>
    </recommendedName>
</protein>
<dbReference type="Gene3D" id="3.10.20.80">
    <property type="entry name" value="Translation initiation factor 3 (IF-3), N-terminal domain"/>
    <property type="match status" value="1"/>
</dbReference>
<dbReference type="GO" id="GO:0016020">
    <property type="term" value="C:membrane"/>
    <property type="evidence" value="ECO:0007669"/>
    <property type="project" value="TreeGrafter"/>
</dbReference>
<keyword evidence="3 4" id="KW-0648">Protein biosynthesis</keyword>
<dbReference type="SUPFAM" id="SSF54364">
    <property type="entry name" value="Translation initiation factor IF3, N-terminal domain"/>
    <property type="match status" value="1"/>
</dbReference>
<dbReference type="PANTHER" id="PTHR10938">
    <property type="entry name" value="TRANSLATION INITIATION FACTOR IF-3"/>
    <property type="match status" value="1"/>
</dbReference>
<dbReference type="PANTHER" id="PTHR10938:SF0">
    <property type="entry name" value="TRANSLATION INITIATION FACTOR IF-3, MITOCHONDRIAL"/>
    <property type="match status" value="1"/>
</dbReference>
<evidence type="ECO:0000256" key="6">
    <source>
        <dbReference type="RuleBase" id="RU000646"/>
    </source>
</evidence>
<evidence type="ECO:0000259" key="8">
    <source>
        <dbReference type="Pfam" id="PF05198"/>
    </source>
</evidence>
<dbReference type="InterPro" id="IPR019813">
    <property type="entry name" value="Translation_initiation_fac3_CS"/>
</dbReference>
<comment type="subunit">
    <text evidence="4 6">Monomer.</text>
</comment>
<keyword evidence="4" id="KW-0963">Cytoplasm</keyword>
<accession>A0A653ABP9</accession>
<dbReference type="SUPFAM" id="SSF55200">
    <property type="entry name" value="Translation initiation factor IF3, C-terminal domain"/>
    <property type="match status" value="1"/>
</dbReference>
<dbReference type="NCBIfam" id="TIGR00168">
    <property type="entry name" value="infC"/>
    <property type="match status" value="1"/>
</dbReference>
<reference evidence="9" key="1">
    <citation type="submission" date="2018-07" db="EMBL/GenBank/DDBJ databases">
        <authorList>
            <consortium name="Genoscope - CEA"/>
            <person name="William W."/>
        </authorList>
    </citation>
    <scope>NUCLEOTIDE SEQUENCE</scope>
    <source>
        <strain evidence="9">IK1</strain>
    </source>
</reference>
<gene>
    <name evidence="4 9" type="primary">infC</name>
    <name evidence="9" type="ORF">TRIP_B350362</name>
</gene>
<dbReference type="InterPro" id="IPR036787">
    <property type="entry name" value="T_IF-3_N_sf"/>
</dbReference>